<dbReference type="Pfam" id="PF00535">
    <property type="entry name" value="Glycos_transf_2"/>
    <property type="match status" value="1"/>
</dbReference>
<evidence type="ECO:0000313" key="5">
    <source>
        <dbReference type="EMBL" id="TWP30671.1"/>
    </source>
</evidence>
<dbReference type="InterPro" id="IPR039528">
    <property type="entry name" value="DPM1-like"/>
</dbReference>
<protein>
    <submittedName>
        <fullName evidence="5">Polyprenol monophosphomannose synthase</fullName>
    </submittedName>
</protein>
<proteinExistence type="inferred from homology"/>
<dbReference type="AlphaFoldDB" id="A0A563DL50"/>
<keyword evidence="3" id="KW-0808">Transferase</keyword>
<dbReference type="FunFam" id="3.90.550.10:FF:000128">
    <property type="entry name" value="Glycosyl transferase family 2"/>
    <property type="match status" value="1"/>
</dbReference>
<keyword evidence="2" id="KW-0328">Glycosyltransferase</keyword>
<sequence length="241" mass="27591">MQEKKIVVIPTYNEAENIKDLLLCVIHLKQDFDILVVDDSSPDGTSNIVQEMQKEYPNQIFLTIRKQKEGLGKAYIHGFQWALKYKYDYIFEMDADFSHNPKDLSRLYEACKAGADLAVGSRYSQGVNVVNWPMNRVLLSFFASKYVRFITGLPIHDSTAGFVCYSKRVLENLPLDQIKLVGYGFQIEMKFRTYCKKFKIVEVPIIFTDRTKGESKMSGAIINEAVFGVIKMKLMALLGKL</sequence>
<dbReference type="PANTHER" id="PTHR43398:SF1">
    <property type="entry name" value="DOLICHOL-PHOSPHATE MANNOSYLTRANSFERASE SUBUNIT 1"/>
    <property type="match status" value="1"/>
</dbReference>
<gene>
    <name evidence="5" type="ORF">ETU09_01325</name>
</gene>
<accession>A0A563DL50</accession>
<evidence type="ECO:0000256" key="2">
    <source>
        <dbReference type="ARBA" id="ARBA00022676"/>
    </source>
</evidence>
<reference evidence="5 6" key="1">
    <citation type="submission" date="2019-02" db="EMBL/GenBank/DDBJ databases">
        <title>Apibacter muscae sp. nov.: a novel member of the house fly microbiota.</title>
        <authorList>
            <person name="Park R."/>
        </authorList>
    </citation>
    <scope>NUCLEOTIDE SEQUENCE [LARGE SCALE GENOMIC DNA]</scope>
    <source>
        <strain evidence="5 6">AL1</strain>
    </source>
</reference>
<dbReference type="InterPro" id="IPR029044">
    <property type="entry name" value="Nucleotide-diphossugar_trans"/>
</dbReference>
<dbReference type="OrthoDB" id="9810303at2"/>
<dbReference type="CDD" id="cd06442">
    <property type="entry name" value="DPM1_like"/>
    <property type="match status" value="1"/>
</dbReference>
<feature type="domain" description="Glycosyltransferase 2-like" evidence="4">
    <location>
        <begin position="7"/>
        <end position="172"/>
    </location>
</feature>
<comment type="similarity">
    <text evidence="1">Belongs to the glycosyltransferase 2 family.</text>
</comment>
<dbReference type="GO" id="GO:0009247">
    <property type="term" value="P:glycolipid biosynthetic process"/>
    <property type="evidence" value="ECO:0007669"/>
    <property type="project" value="TreeGrafter"/>
</dbReference>
<dbReference type="RefSeq" id="WP_146291357.1">
    <property type="nucleotide sequence ID" value="NZ_SELH01000011.1"/>
</dbReference>
<dbReference type="InterPro" id="IPR001173">
    <property type="entry name" value="Glyco_trans_2-like"/>
</dbReference>
<evidence type="ECO:0000259" key="4">
    <source>
        <dbReference type="Pfam" id="PF00535"/>
    </source>
</evidence>
<name>A0A563DL50_9FLAO</name>
<evidence type="ECO:0000313" key="6">
    <source>
        <dbReference type="Proteomes" id="UP000319499"/>
    </source>
</evidence>
<dbReference type="GO" id="GO:0016020">
    <property type="term" value="C:membrane"/>
    <property type="evidence" value="ECO:0007669"/>
    <property type="project" value="GOC"/>
</dbReference>
<dbReference type="Proteomes" id="UP000319499">
    <property type="component" value="Unassembled WGS sequence"/>
</dbReference>
<dbReference type="SUPFAM" id="SSF53448">
    <property type="entry name" value="Nucleotide-diphospho-sugar transferases"/>
    <property type="match status" value="1"/>
</dbReference>
<dbReference type="GO" id="GO:0004582">
    <property type="term" value="F:dolichyl-phosphate beta-D-mannosyltransferase activity"/>
    <property type="evidence" value="ECO:0007669"/>
    <property type="project" value="InterPro"/>
</dbReference>
<evidence type="ECO:0000256" key="1">
    <source>
        <dbReference type="ARBA" id="ARBA00006739"/>
    </source>
</evidence>
<dbReference type="PANTHER" id="PTHR43398">
    <property type="entry name" value="DOLICHOL-PHOSPHATE MANNOSYLTRANSFERASE SUBUNIT 1"/>
    <property type="match status" value="1"/>
</dbReference>
<comment type="caution">
    <text evidence="5">The sequence shown here is derived from an EMBL/GenBank/DDBJ whole genome shotgun (WGS) entry which is preliminary data.</text>
</comment>
<dbReference type="EMBL" id="SELH01000011">
    <property type="protein sequence ID" value="TWP30671.1"/>
    <property type="molecule type" value="Genomic_DNA"/>
</dbReference>
<keyword evidence="6" id="KW-1185">Reference proteome</keyword>
<evidence type="ECO:0000256" key="3">
    <source>
        <dbReference type="ARBA" id="ARBA00022679"/>
    </source>
</evidence>
<organism evidence="5 6">
    <name type="scientific">Apibacter muscae</name>
    <dbReference type="NCBI Taxonomy" id="2509004"/>
    <lineage>
        <taxon>Bacteria</taxon>
        <taxon>Pseudomonadati</taxon>
        <taxon>Bacteroidota</taxon>
        <taxon>Flavobacteriia</taxon>
        <taxon>Flavobacteriales</taxon>
        <taxon>Weeksellaceae</taxon>
        <taxon>Apibacter</taxon>
    </lineage>
</organism>
<dbReference type="Gene3D" id="3.90.550.10">
    <property type="entry name" value="Spore Coat Polysaccharide Biosynthesis Protein SpsA, Chain A"/>
    <property type="match status" value="1"/>
</dbReference>